<proteinExistence type="inferred from homology"/>
<comment type="caution">
    <text evidence="4">The sequence shown here is derived from an EMBL/GenBank/DDBJ whole genome shotgun (WGS) entry which is preliminary data.</text>
</comment>
<name>A0A7C6A9Q1_UNCW3</name>
<feature type="domain" description="Phosphoribosyltransferase" evidence="2">
    <location>
        <begin position="146"/>
        <end position="225"/>
    </location>
</feature>
<evidence type="ECO:0000256" key="1">
    <source>
        <dbReference type="ARBA" id="ARBA00008007"/>
    </source>
</evidence>
<dbReference type="AlphaFoldDB" id="A0A7C6A9Q1"/>
<dbReference type="EMBL" id="DTLI01000138">
    <property type="protein sequence ID" value="HHS52313.1"/>
    <property type="molecule type" value="Genomic_DNA"/>
</dbReference>
<evidence type="ECO:0000259" key="3">
    <source>
        <dbReference type="Pfam" id="PF18912"/>
    </source>
</evidence>
<dbReference type="PANTHER" id="PTHR47505">
    <property type="entry name" value="DNA UTILIZATION PROTEIN YHGH"/>
    <property type="match status" value="1"/>
</dbReference>
<dbReference type="InterPro" id="IPR000836">
    <property type="entry name" value="PRTase_dom"/>
</dbReference>
<organism evidence="4">
    <name type="scientific">candidate division WOR-3 bacterium</name>
    <dbReference type="NCBI Taxonomy" id="2052148"/>
    <lineage>
        <taxon>Bacteria</taxon>
        <taxon>Bacteria division WOR-3</taxon>
    </lineage>
</organism>
<accession>A0A7C6A9Q1</accession>
<dbReference type="InterPro" id="IPR051910">
    <property type="entry name" value="ComF/GntX_DNA_util-trans"/>
</dbReference>
<sequence length="236" mass="25880">MWLSDKIAFFIKSIIDFIFPPLCLGCNQEIDSGFLCANCSKQIFNAWLGVCAKCGYPVGYNERCQHCKTGMVLPRTRALGYYTPPLLPLIHALKYEGKKSLVKILGRALAGLLNSDPILRKADAIVPIPLHPARERERGFNQAFLLGLEIAQLTGIPLVNVLKRKKNTKSQTQLVTEERILNMQGAFSLKDQRIVNNQKIVLIDDVITSGATINSAAQTLLSAGAGAVYGLVIARA</sequence>
<dbReference type="Gene3D" id="3.40.50.2020">
    <property type="match status" value="1"/>
</dbReference>
<dbReference type="Pfam" id="PF18912">
    <property type="entry name" value="DZR_2"/>
    <property type="match status" value="1"/>
</dbReference>
<feature type="domain" description="Double zinc ribbon" evidence="3">
    <location>
        <begin position="14"/>
        <end position="67"/>
    </location>
</feature>
<dbReference type="InterPro" id="IPR044005">
    <property type="entry name" value="DZR_2"/>
</dbReference>
<dbReference type="Pfam" id="PF00156">
    <property type="entry name" value="Pribosyltran"/>
    <property type="match status" value="1"/>
</dbReference>
<comment type="similarity">
    <text evidence="1">Belongs to the ComF/GntX family.</text>
</comment>
<protein>
    <submittedName>
        <fullName evidence="4">ComF family protein</fullName>
    </submittedName>
</protein>
<dbReference type="CDD" id="cd06223">
    <property type="entry name" value="PRTases_typeI"/>
    <property type="match status" value="1"/>
</dbReference>
<dbReference type="InterPro" id="IPR029057">
    <property type="entry name" value="PRTase-like"/>
</dbReference>
<evidence type="ECO:0000259" key="2">
    <source>
        <dbReference type="Pfam" id="PF00156"/>
    </source>
</evidence>
<dbReference type="SUPFAM" id="SSF53271">
    <property type="entry name" value="PRTase-like"/>
    <property type="match status" value="1"/>
</dbReference>
<gene>
    <name evidence="4" type="ORF">ENW73_05540</name>
</gene>
<evidence type="ECO:0000313" key="4">
    <source>
        <dbReference type="EMBL" id="HHS52313.1"/>
    </source>
</evidence>
<reference evidence="4" key="1">
    <citation type="journal article" date="2020" name="mSystems">
        <title>Genome- and Community-Level Interaction Insights into Carbon Utilization and Element Cycling Functions of Hydrothermarchaeota in Hydrothermal Sediment.</title>
        <authorList>
            <person name="Zhou Z."/>
            <person name="Liu Y."/>
            <person name="Xu W."/>
            <person name="Pan J."/>
            <person name="Luo Z.H."/>
            <person name="Li M."/>
        </authorList>
    </citation>
    <scope>NUCLEOTIDE SEQUENCE [LARGE SCALE GENOMIC DNA]</scope>
    <source>
        <strain evidence="4">SpSt-876</strain>
    </source>
</reference>
<dbReference type="PANTHER" id="PTHR47505:SF1">
    <property type="entry name" value="DNA UTILIZATION PROTEIN YHGH"/>
    <property type="match status" value="1"/>
</dbReference>